<evidence type="ECO:0000313" key="4">
    <source>
        <dbReference type="EMBL" id="KAL2920312.1"/>
    </source>
</evidence>
<evidence type="ECO:0000256" key="2">
    <source>
        <dbReference type="SAM" id="Phobius"/>
    </source>
</evidence>
<organism evidence="4 5">
    <name type="scientific">Polyrhizophydium stewartii</name>
    <dbReference type="NCBI Taxonomy" id="2732419"/>
    <lineage>
        <taxon>Eukaryota</taxon>
        <taxon>Fungi</taxon>
        <taxon>Fungi incertae sedis</taxon>
        <taxon>Chytridiomycota</taxon>
        <taxon>Chytridiomycota incertae sedis</taxon>
        <taxon>Chytridiomycetes</taxon>
        <taxon>Rhizophydiales</taxon>
        <taxon>Rhizophydiales incertae sedis</taxon>
        <taxon>Polyrhizophydium</taxon>
    </lineage>
</organism>
<feature type="compositionally biased region" description="Low complexity" evidence="1">
    <location>
        <begin position="44"/>
        <end position="64"/>
    </location>
</feature>
<accession>A0ABR4NLB5</accession>
<keyword evidence="5" id="KW-1185">Reference proteome</keyword>
<dbReference type="Proteomes" id="UP001527925">
    <property type="component" value="Unassembled WGS sequence"/>
</dbReference>
<feature type="compositionally biased region" description="Low complexity" evidence="1">
    <location>
        <begin position="1"/>
        <end position="15"/>
    </location>
</feature>
<name>A0ABR4NLB5_9FUNG</name>
<feature type="compositionally biased region" description="Polar residues" evidence="1">
    <location>
        <begin position="471"/>
        <end position="490"/>
    </location>
</feature>
<dbReference type="EMBL" id="JADGIZ020000001">
    <property type="protein sequence ID" value="KAL2920312.1"/>
    <property type="molecule type" value="Genomic_DNA"/>
</dbReference>
<feature type="region of interest" description="Disordered" evidence="1">
    <location>
        <begin position="1"/>
        <end position="71"/>
    </location>
</feature>
<keyword evidence="2" id="KW-0812">Transmembrane</keyword>
<dbReference type="Pfam" id="PF13349">
    <property type="entry name" value="DUF4097"/>
    <property type="match status" value="1"/>
</dbReference>
<evidence type="ECO:0000256" key="1">
    <source>
        <dbReference type="SAM" id="MobiDB-lite"/>
    </source>
</evidence>
<keyword evidence="2" id="KW-0472">Membrane</keyword>
<evidence type="ECO:0000313" key="5">
    <source>
        <dbReference type="Proteomes" id="UP001527925"/>
    </source>
</evidence>
<proteinExistence type="predicted"/>
<feature type="region of interest" description="Disordered" evidence="1">
    <location>
        <begin position="463"/>
        <end position="490"/>
    </location>
</feature>
<protein>
    <recommendedName>
        <fullName evidence="3">DUF4097 domain-containing protein</fullName>
    </recommendedName>
</protein>
<reference evidence="4 5" key="1">
    <citation type="submission" date="2023-09" db="EMBL/GenBank/DDBJ databases">
        <title>Pangenome analysis of Batrachochytrium dendrobatidis and related Chytrids.</title>
        <authorList>
            <person name="Yacoub M.N."/>
            <person name="Stajich J.E."/>
            <person name="James T.Y."/>
        </authorList>
    </citation>
    <scope>NUCLEOTIDE SEQUENCE [LARGE SCALE GENOMIC DNA]</scope>
    <source>
        <strain evidence="4 5">JEL0888</strain>
    </source>
</reference>
<feature type="domain" description="DUF4097" evidence="3">
    <location>
        <begin position="303"/>
        <end position="408"/>
    </location>
</feature>
<evidence type="ECO:0000259" key="3">
    <source>
        <dbReference type="Pfam" id="PF13349"/>
    </source>
</evidence>
<keyword evidence="2" id="KW-1133">Transmembrane helix</keyword>
<sequence length="490" mass="51379">MSKRQPAAPQAPHPHSGTPSHGEPSEATPLLAPPPYEFAPQHAQQQPFVTQFPQFPHDPQQQPLASPPQPQWGVPRTLQLPFFVPVPPLAVDADEAPTLLVARPRRRPCFACFGMSLGRFCCLILGIWLAVVLIGETTGVWLVGGGGSMLPGDDTTPGSGSGDARFEVDRINISINGEADVLRSLDVSFKQPGQRSGISGRSSTHLTVRKSANQLGLLSIAVMYSRDAKPGNVVTHVSSESGSSVVEITSPPVPNGERLVLVADLALPEGAIDGMDFKAFIATGWIIATSDFASHRFGKHSMRVDVGDIRIDDLVANQAEVCAGIGDIGVKALQADSAILGTKTGDIKVVASVSTLLKATCNDGDIKVTASALDNSEPEIDLQTSTGDIEGMASGFKSLRSSSETGDIGLELAPAQGANISALNSVGDISLRVSSFRGHYTALTTIGDIDVKAKGVSIDKRTGRVGEEAPNPSSLSARTNTGDVSIKFTS</sequence>
<dbReference type="InterPro" id="IPR025164">
    <property type="entry name" value="Toastrack_DUF4097"/>
</dbReference>
<gene>
    <name evidence="4" type="ORF">HK105_200385</name>
</gene>
<comment type="caution">
    <text evidence="4">The sequence shown here is derived from an EMBL/GenBank/DDBJ whole genome shotgun (WGS) entry which is preliminary data.</text>
</comment>
<dbReference type="CDD" id="cd22541">
    <property type="entry name" value="SP5_N"/>
    <property type="match status" value="1"/>
</dbReference>
<feature type="transmembrane region" description="Helical" evidence="2">
    <location>
        <begin position="110"/>
        <end position="134"/>
    </location>
</feature>
<dbReference type="SUPFAM" id="SSF81995">
    <property type="entry name" value="beta-sandwich domain of Sec23/24"/>
    <property type="match status" value="1"/>
</dbReference>